<feature type="transmembrane region" description="Helical" evidence="1">
    <location>
        <begin position="88"/>
        <end position="116"/>
    </location>
</feature>
<dbReference type="EMBL" id="JADBGI010000011">
    <property type="protein sequence ID" value="MBE2999936.1"/>
    <property type="molecule type" value="Genomic_DNA"/>
</dbReference>
<sequence>MFVAAPVLALASVRAGWILYESAAPGAAVELWVLLVAAVLAAGALAGLAMPVRRAASILWRWAQGGAVAALAVSVGALYLAARLADTLMLAAGLAGALLAIMVNIALWSTALIAWCDTDGSEEADRA</sequence>
<keyword evidence="1" id="KW-0472">Membrane</keyword>
<dbReference type="Proteomes" id="UP000806528">
    <property type="component" value="Unassembled WGS sequence"/>
</dbReference>
<gene>
    <name evidence="2" type="ORF">IDM40_14645</name>
</gene>
<feature type="transmembrane region" description="Helical" evidence="1">
    <location>
        <begin position="31"/>
        <end position="50"/>
    </location>
</feature>
<evidence type="ECO:0000313" key="3">
    <source>
        <dbReference type="Proteomes" id="UP000806528"/>
    </source>
</evidence>
<evidence type="ECO:0008006" key="4">
    <source>
        <dbReference type="Google" id="ProtNLM"/>
    </source>
</evidence>
<evidence type="ECO:0000256" key="1">
    <source>
        <dbReference type="SAM" id="Phobius"/>
    </source>
</evidence>
<feature type="transmembrane region" description="Helical" evidence="1">
    <location>
        <begin position="62"/>
        <end position="82"/>
    </location>
</feature>
<comment type="caution">
    <text evidence="2">The sequence shown here is derived from an EMBL/GenBank/DDBJ whole genome shotgun (WGS) entry which is preliminary data.</text>
</comment>
<proteinExistence type="predicted"/>
<reference evidence="2 3" key="1">
    <citation type="submission" date="2020-09" db="EMBL/GenBank/DDBJ databases">
        <title>Diversity and distribution of actinomycetes associated with coral in the coast of Hainan.</title>
        <authorList>
            <person name="Li F."/>
        </authorList>
    </citation>
    <scope>NUCLEOTIDE SEQUENCE [LARGE SCALE GENOMIC DNA]</scope>
    <source>
        <strain evidence="2 3">HNM0947</strain>
    </source>
</reference>
<accession>A0ABR9P7W4</accession>
<keyword evidence="1" id="KW-0812">Transmembrane</keyword>
<keyword evidence="3" id="KW-1185">Reference proteome</keyword>
<keyword evidence="1" id="KW-1133">Transmembrane helix</keyword>
<evidence type="ECO:0000313" key="2">
    <source>
        <dbReference type="EMBL" id="MBE2999936.1"/>
    </source>
</evidence>
<protein>
    <recommendedName>
        <fullName evidence="4">Integral membrane protein</fullName>
    </recommendedName>
</protein>
<organism evidence="2 3">
    <name type="scientific">Nocardiopsis coralli</name>
    <dbReference type="NCBI Taxonomy" id="2772213"/>
    <lineage>
        <taxon>Bacteria</taxon>
        <taxon>Bacillati</taxon>
        <taxon>Actinomycetota</taxon>
        <taxon>Actinomycetes</taxon>
        <taxon>Streptosporangiales</taxon>
        <taxon>Nocardiopsidaceae</taxon>
        <taxon>Nocardiopsis</taxon>
    </lineage>
</organism>
<name>A0ABR9P7W4_9ACTN</name>